<reference evidence="3 4" key="1">
    <citation type="submission" date="2017-12" db="EMBL/GenBank/DDBJ databases">
        <title>Phylogenetic diversity of female urinary microbiome.</title>
        <authorList>
            <person name="Thomas-White K."/>
            <person name="Wolfe A.J."/>
        </authorList>
    </citation>
    <scope>NUCLEOTIDE SEQUENCE [LARGE SCALE GENOMIC DNA]</scope>
    <source>
        <strain evidence="3 4">UMB0085</strain>
    </source>
</reference>
<comment type="caution">
    <text evidence="3">The sequence shown here is derived from an EMBL/GenBank/DDBJ whole genome shotgun (WGS) entry which is preliminary data.</text>
</comment>
<dbReference type="InterPro" id="IPR029000">
    <property type="entry name" value="Cyclophilin-like_dom_sf"/>
</dbReference>
<proteinExistence type="predicted"/>
<sequence length="194" mass="22434">MGKFQKNNLLKKEGLHPSAFVVGDLVKRFPIYEGLPTVERHRGMNPYIVAIELLHEAKVDNVFIGDSEATVETLKYINEYLQNHIITILCNLLSEYKHLYNKEINIRPDQPENIIRLLLPRKPNVGIRHNIVRHRGSIVMQNRLAARYSGEVYLVKHDLPFEARSNVIGFVSPEYVNLFDQIDADIRIKLIPIN</sequence>
<dbReference type="SUPFAM" id="SSF51445">
    <property type="entry name" value="(Trans)glycosidases"/>
    <property type="match status" value="1"/>
</dbReference>
<evidence type="ECO:0000313" key="3">
    <source>
        <dbReference type="EMBL" id="PLT11780.1"/>
    </source>
</evidence>
<dbReference type="InterPro" id="IPR043894">
    <property type="entry name" value="MupG_C"/>
</dbReference>
<protein>
    <submittedName>
        <fullName evidence="3">DUF871 domain-containing protein</fullName>
    </submittedName>
</protein>
<accession>A0A2N5KZV3</accession>
<feature type="domain" description="6-phospho-N-acetylmuramidase C-terminal" evidence="1">
    <location>
        <begin position="95"/>
        <end position="189"/>
    </location>
</feature>
<dbReference type="InterPro" id="IPR017853">
    <property type="entry name" value="GH"/>
</dbReference>
<dbReference type="Gene3D" id="3.20.20.70">
    <property type="entry name" value="Aldolase class I"/>
    <property type="match status" value="1"/>
</dbReference>
<dbReference type="InterPro" id="IPR013785">
    <property type="entry name" value="Aldolase_TIM"/>
</dbReference>
<gene>
    <name evidence="3" type="ORF">CYJ79_03280</name>
</gene>
<dbReference type="EMBL" id="PKIW01000010">
    <property type="protein sequence ID" value="PLT11780.1"/>
    <property type="molecule type" value="Genomic_DNA"/>
</dbReference>
<dbReference type="InterPro" id="IPR043797">
    <property type="entry name" value="MupG_N"/>
</dbReference>
<dbReference type="AlphaFoldDB" id="A0A2N5KZV3"/>
<dbReference type="PANTHER" id="PTHR38435:SF2">
    <property type="entry name" value="DUF871 DOMAIN-CONTAINING PROTEIN"/>
    <property type="match status" value="1"/>
</dbReference>
<evidence type="ECO:0000313" key="4">
    <source>
        <dbReference type="Proteomes" id="UP000235119"/>
    </source>
</evidence>
<name>A0A2N5KZV3_9LACO</name>
<dbReference type="Proteomes" id="UP000235119">
    <property type="component" value="Unassembled WGS sequence"/>
</dbReference>
<evidence type="ECO:0000259" key="1">
    <source>
        <dbReference type="Pfam" id="PF05913"/>
    </source>
</evidence>
<organism evidence="3 4">
    <name type="scientific">Lactobacillus crispatus</name>
    <dbReference type="NCBI Taxonomy" id="47770"/>
    <lineage>
        <taxon>Bacteria</taxon>
        <taxon>Bacillati</taxon>
        <taxon>Bacillota</taxon>
        <taxon>Bacilli</taxon>
        <taxon>Lactobacillales</taxon>
        <taxon>Lactobacillaceae</taxon>
        <taxon>Lactobacillus</taxon>
    </lineage>
</organism>
<dbReference type="Pfam" id="PF19200">
    <property type="entry name" value="MupG_N"/>
    <property type="match status" value="1"/>
</dbReference>
<dbReference type="PANTHER" id="PTHR38435">
    <property type="match status" value="1"/>
</dbReference>
<feature type="domain" description="6-phospho-N-acetylmuramidase N-terminal" evidence="2">
    <location>
        <begin position="5"/>
        <end position="78"/>
    </location>
</feature>
<dbReference type="Gene3D" id="2.40.100.10">
    <property type="entry name" value="Cyclophilin-like"/>
    <property type="match status" value="1"/>
</dbReference>
<dbReference type="Pfam" id="PF05913">
    <property type="entry name" value="MupG_C"/>
    <property type="match status" value="1"/>
</dbReference>
<dbReference type="SUPFAM" id="SSF50891">
    <property type="entry name" value="Cyclophilin-like"/>
    <property type="match status" value="1"/>
</dbReference>
<dbReference type="InterPro" id="IPR008589">
    <property type="entry name" value="MupG"/>
</dbReference>
<evidence type="ECO:0000259" key="2">
    <source>
        <dbReference type="Pfam" id="PF19200"/>
    </source>
</evidence>